<comment type="similarity">
    <text evidence="13">Belongs to the glycosyltransferase ALG3 family.</text>
</comment>
<evidence type="ECO:0000256" key="10">
    <source>
        <dbReference type="ARBA" id="ARBA00023136"/>
    </source>
</evidence>
<dbReference type="UniPathway" id="UPA00378"/>
<evidence type="ECO:0000256" key="12">
    <source>
        <dbReference type="ARBA" id="ARBA00049506"/>
    </source>
</evidence>
<name>A0A0C3E0N7_9AGAM</name>
<feature type="transmembrane region" description="Helical" evidence="14">
    <location>
        <begin position="388"/>
        <end position="409"/>
    </location>
</feature>
<keyword evidence="6 14" id="KW-0808">Transferase</keyword>
<dbReference type="Proteomes" id="UP000053989">
    <property type="component" value="Unassembled WGS sequence"/>
</dbReference>
<dbReference type="EMBL" id="KN822045">
    <property type="protein sequence ID" value="KIM62064.1"/>
    <property type="molecule type" value="Genomic_DNA"/>
</dbReference>
<evidence type="ECO:0000256" key="6">
    <source>
        <dbReference type="ARBA" id="ARBA00022679"/>
    </source>
</evidence>
<evidence type="ECO:0000256" key="11">
    <source>
        <dbReference type="ARBA" id="ARBA00044743"/>
    </source>
</evidence>
<keyword evidence="16" id="KW-1185">Reference proteome</keyword>
<protein>
    <recommendedName>
        <fullName evidence="4 14">Dol-P-Man:Man(5)GlcNAc(2)-PP-Dol alpha-1,3-mannosyltransferase</fullName>
        <ecNumber evidence="3 14">2.4.1.258</ecNumber>
    </recommendedName>
    <alternativeName>
        <fullName evidence="14">Dol-P-Man-dependent alpha(1-3)-mannosyltransferase</fullName>
    </alternativeName>
</protein>
<reference evidence="15 16" key="1">
    <citation type="submission" date="2014-04" db="EMBL/GenBank/DDBJ databases">
        <authorList>
            <consortium name="DOE Joint Genome Institute"/>
            <person name="Kuo A."/>
            <person name="Kohler A."/>
            <person name="Nagy L.G."/>
            <person name="Floudas D."/>
            <person name="Copeland A."/>
            <person name="Barry K.W."/>
            <person name="Cichocki N."/>
            <person name="Veneault-Fourrey C."/>
            <person name="LaButti K."/>
            <person name="Lindquist E.A."/>
            <person name="Lipzen A."/>
            <person name="Lundell T."/>
            <person name="Morin E."/>
            <person name="Murat C."/>
            <person name="Sun H."/>
            <person name="Tunlid A."/>
            <person name="Henrissat B."/>
            <person name="Grigoriev I.V."/>
            <person name="Hibbett D.S."/>
            <person name="Martin F."/>
            <person name="Nordberg H.P."/>
            <person name="Cantor M.N."/>
            <person name="Hua S.X."/>
        </authorList>
    </citation>
    <scope>NUCLEOTIDE SEQUENCE [LARGE SCALE GENOMIC DNA]</scope>
    <source>
        <strain evidence="15 16">Foug A</strain>
    </source>
</reference>
<feature type="transmembrane region" description="Helical" evidence="14">
    <location>
        <begin position="28"/>
        <end position="48"/>
    </location>
</feature>
<keyword evidence="8 14" id="KW-0256">Endoplasmic reticulum</keyword>
<feature type="transmembrane region" description="Helical" evidence="14">
    <location>
        <begin position="325"/>
        <end position="344"/>
    </location>
</feature>
<feature type="transmembrane region" description="Helical" evidence="14">
    <location>
        <begin position="151"/>
        <end position="177"/>
    </location>
</feature>
<dbReference type="PANTHER" id="PTHR12646">
    <property type="entry name" value="NOT56 - RELATED"/>
    <property type="match status" value="1"/>
</dbReference>
<dbReference type="InParanoid" id="A0A0C3E0N7"/>
<evidence type="ECO:0000256" key="7">
    <source>
        <dbReference type="ARBA" id="ARBA00022692"/>
    </source>
</evidence>
<dbReference type="STRING" id="1036808.A0A0C3E0N7"/>
<comment type="pathway">
    <text evidence="2 14">Protein modification; protein glycosylation.</text>
</comment>
<comment type="subcellular location">
    <subcellularLocation>
        <location evidence="1 14">Endoplasmic reticulum membrane</location>
        <topology evidence="1 14">Multi-pass membrane protein</topology>
    </subcellularLocation>
</comment>
<evidence type="ECO:0000256" key="4">
    <source>
        <dbReference type="ARBA" id="ARBA00015561"/>
    </source>
</evidence>
<dbReference type="GO" id="GO:0052925">
    <property type="term" value="F:dol-P-Man:Man(5)GlcNAc(2)-PP-Dol alpha-1,3-mannosyltransferase activity"/>
    <property type="evidence" value="ECO:0007669"/>
    <property type="project" value="UniProtKB-EC"/>
</dbReference>
<keyword evidence="10 14" id="KW-0472">Membrane</keyword>
<sequence length="420" mass="47372">MPQSTQASSTLFSLVYDCVRFLLFDKRYFWALAGLVVLGDAVLTQLVVKLVPYTEIDWETYMVHIDLYLSGERDYSKITGPTGPVVYPAGYIHIYHLLHYITKGGRNIAAAQQVLGCLYLVSLVLSCAIYRKTGAPNWILLFLPLSKRLHSIFVLRLFNDCWGVVFAQAAILAFQGAMDDIGILFYSLSLSVKMSALLYLPGLLVILFKRHGLMATARYMINLVAIQVLLARPFLGANTHSYLKNAFDFSRVFLYKWTVNWRFVDEQTFLSPTWATTLLLGHVTLLVTFGLYKWCQSDGGALAVIRRGLRRPSRPAALSPVSPDYVATVLMTSNLIGICFARSLHYQFYSWYFQQLPFLCQRTKYPFFLQLTILAGIEYAWNVFPSTALSSGILLAANTSLLLGIWFGFPEGRSTASRSQ</sequence>
<evidence type="ECO:0000256" key="1">
    <source>
        <dbReference type="ARBA" id="ARBA00004477"/>
    </source>
</evidence>
<gene>
    <name evidence="15" type="ORF">SCLCIDRAFT_120219</name>
</gene>
<organism evidence="15 16">
    <name type="scientific">Scleroderma citrinum Foug A</name>
    <dbReference type="NCBI Taxonomy" id="1036808"/>
    <lineage>
        <taxon>Eukaryota</taxon>
        <taxon>Fungi</taxon>
        <taxon>Dikarya</taxon>
        <taxon>Basidiomycota</taxon>
        <taxon>Agaricomycotina</taxon>
        <taxon>Agaricomycetes</taxon>
        <taxon>Agaricomycetidae</taxon>
        <taxon>Boletales</taxon>
        <taxon>Sclerodermatineae</taxon>
        <taxon>Sclerodermataceae</taxon>
        <taxon>Scleroderma</taxon>
    </lineage>
</organism>
<keyword evidence="9 14" id="KW-1133">Transmembrane helix</keyword>
<keyword evidence="7 14" id="KW-0812">Transmembrane</keyword>
<keyword evidence="5 14" id="KW-0328">Glycosyltransferase</keyword>
<dbReference type="AlphaFoldDB" id="A0A0C3E0N7"/>
<accession>A0A0C3E0N7</accession>
<dbReference type="GO" id="GO:0005789">
    <property type="term" value="C:endoplasmic reticulum membrane"/>
    <property type="evidence" value="ECO:0007669"/>
    <property type="project" value="UniProtKB-SubCell"/>
</dbReference>
<dbReference type="HOGENOM" id="CLU_035382_3_0_1"/>
<evidence type="ECO:0000256" key="3">
    <source>
        <dbReference type="ARBA" id="ARBA00011964"/>
    </source>
</evidence>
<dbReference type="OrthoDB" id="20028at2759"/>
<dbReference type="InterPro" id="IPR007873">
    <property type="entry name" value="Glycosyltransferase_ALG3"/>
</dbReference>
<dbReference type="Pfam" id="PF05208">
    <property type="entry name" value="ALG3"/>
    <property type="match status" value="1"/>
</dbReference>
<comment type="function">
    <text evidence="11 14">Dol-P-Man:Man(5)GlcNAc(2)-PP-Dol alpha-1,3-mannosyltransferase that operates in the biosynthetic pathway of dolichol-linked oligosaccharides, the glycan precursors employed in protein asparagine (N)-glycosylation. The assembly of dolichol-linked oligosaccharides begins on the cytosolic side of the endoplasmic reticulum membrane and finishes in its lumen. The sequential addition of sugars to dolichol pyrophosphate produces dolichol-linked oligosaccharides containing fourteen sugars, including two GlcNAcs, nine mannoses and three glucoses. Once assembled, the oligosaccharide is transferred from the lipid to nascent proteins by oligosaccharyltransferases. In the lumen of the endoplasmic reticulum, adds the first dolichyl beta-D-mannosyl phosphate derived mannose in an alpha-1,3 linkage to Man(5)GlcNAc(2)-PP-dolichol to produce Man(6)GlcNAc(2)-PP-dolichol.</text>
</comment>
<dbReference type="FunCoup" id="A0A0C3E0N7">
    <property type="interactions" value="471"/>
</dbReference>
<evidence type="ECO:0000256" key="5">
    <source>
        <dbReference type="ARBA" id="ARBA00022676"/>
    </source>
</evidence>
<evidence type="ECO:0000256" key="2">
    <source>
        <dbReference type="ARBA" id="ARBA00004922"/>
    </source>
</evidence>
<feature type="transmembrane region" description="Helical" evidence="14">
    <location>
        <begin position="110"/>
        <end position="130"/>
    </location>
</feature>
<evidence type="ECO:0000313" key="16">
    <source>
        <dbReference type="Proteomes" id="UP000053989"/>
    </source>
</evidence>
<dbReference type="EC" id="2.4.1.258" evidence="3 14"/>
<feature type="transmembrane region" description="Helical" evidence="14">
    <location>
        <begin position="183"/>
        <end position="207"/>
    </location>
</feature>
<evidence type="ECO:0000256" key="14">
    <source>
        <dbReference type="RuleBase" id="RU364047"/>
    </source>
</evidence>
<proteinExistence type="inferred from homology"/>
<comment type="catalytic activity">
    <reaction evidence="12 14">
        <text>an alpha-D-Man-(1-&gt;2)-alpha-D-Man-(1-&gt;2)-alpha-D-Man-(1-&gt;3)-[alpha-D-Man-(1-&gt;6)]-beta-D-Man-(1-&gt;4)-beta-D-GlcNAc-(1-&gt;4)-alpha-D-GlcNAc-diphospho-di-trans,poly-cis-dolichol + a di-trans,poly-cis-dolichyl beta-D-mannosyl phosphate = an alpha-D-Man-(1-&gt;2)-alpha-D-Man-(1-&gt;2)-alpha-D-Man-(1-&gt;3)-[alpha-D-Man-(1-&gt;3)-alpha-D-Man-(1-&gt;6)]-beta-D-Man-(1-&gt;4)-beta-D-GlcNAc-(1-&gt;4)-alpha-D-GlcNAc-diphospho-di-trans,poly-cis-dolichol + a di-trans,poly-cis-dolichyl phosphate + H(+)</text>
        <dbReference type="Rhea" id="RHEA:29527"/>
        <dbReference type="Rhea" id="RHEA-COMP:19498"/>
        <dbReference type="Rhea" id="RHEA-COMP:19501"/>
        <dbReference type="Rhea" id="RHEA-COMP:19516"/>
        <dbReference type="Rhea" id="RHEA-COMP:19517"/>
        <dbReference type="ChEBI" id="CHEBI:15378"/>
        <dbReference type="ChEBI" id="CHEBI:57683"/>
        <dbReference type="ChEBI" id="CHEBI:58211"/>
        <dbReference type="ChEBI" id="CHEBI:132515"/>
        <dbReference type="ChEBI" id="CHEBI:132516"/>
        <dbReference type="EC" id="2.4.1.258"/>
    </reaction>
    <physiologicalReaction direction="left-to-right" evidence="12 14">
        <dbReference type="Rhea" id="RHEA:29528"/>
    </physiologicalReaction>
</comment>
<evidence type="ECO:0000256" key="9">
    <source>
        <dbReference type="ARBA" id="ARBA00022989"/>
    </source>
</evidence>
<reference evidence="16" key="2">
    <citation type="submission" date="2015-01" db="EMBL/GenBank/DDBJ databases">
        <title>Evolutionary Origins and Diversification of the Mycorrhizal Mutualists.</title>
        <authorList>
            <consortium name="DOE Joint Genome Institute"/>
            <consortium name="Mycorrhizal Genomics Consortium"/>
            <person name="Kohler A."/>
            <person name="Kuo A."/>
            <person name="Nagy L.G."/>
            <person name="Floudas D."/>
            <person name="Copeland A."/>
            <person name="Barry K.W."/>
            <person name="Cichocki N."/>
            <person name="Veneault-Fourrey C."/>
            <person name="LaButti K."/>
            <person name="Lindquist E.A."/>
            <person name="Lipzen A."/>
            <person name="Lundell T."/>
            <person name="Morin E."/>
            <person name="Murat C."/>
            <person name="Riley R."/>
            <person name="Ohm R."/>
            <person name="Sun H."/>
            <person name="Tunlid A."/>
            <person name="Henrissat B."/>
            <person name="Grigoriev I.V."/>
            <person name="Hibbett D.S."/>
            <person name="Martin F."/>
        </authorList>
    </citation>
    <scope>NUCLEOTIDE SEQUENCE [LARGE SCALE GENOMIC DNA]</scope>
    <source>
        <strain evidence="16">Foug A</strain>
    </source>
</reference>
<feature type="transmembrane region" description="Helical" evidence="14">
    <location>
        <begin position="365"/>
        <end position="382"/>
    </location>
</feature>
<evidence type="ECO:0000256" key="8">
    <source>
        <dbReference type="ARBA" id="ARBA00022824"/>
    </source>
</evidence>
<dbReference type="PANTHER" id="PTHR12646:SF0">
    <property type="entry name" value="DOL-P-MAN:MAN(5)GLCNAC(2)-PP-DOL ALPHA-1,3-MANNOSYLTRANSFERASE"/>
    <property type="match status" value="1"/>
</dbReference>
<evidence type="ECO:0000313" key="15">
    <source>
        <dbReference type="EMBL" id="KIM62064.1"/>
    </source>
</evidence>
<evidence type="ECO:0000256" key="13">
    <source>
        <dbReference type="ARBA" id="ARBA00093457"/>
    </source>
</evidence>